<dbReference type="Proteomes" id="UP001500843">
    <property type="component" value="Unassembled WGS sequence"/>
</dbReference>
<feature type="compositionally biased region" description="Low complexity" evidence="1">
    <location>
        <begin position="34"/>
        <end position="62"/>
    </location>
</feature>
<gene>
    <name evidence="4" type="ORF">GCM10023198_59320</name>
</gene>
<evidence type="ECO:0000259" key="3">
    <source>
        <dbReference type="Pfam" id="PF13828"/>
    </source>
</evidence>
<proteinExistence type="predicted"/>
<feature type="transmembrane region" description="Helical" evidence="2">
    <location>
        <begin position="137"/>
        <end position="162"/>
    </location>
</feature>
<keyword evidence="2" id="KW-0812">Transmembrane</keyword>
<evidence type="ECO:0000256" key="2">
    <source>
        <dbReference type="SAM" id="Phobius"/>
    </source>
</evidence>
<keyword evidence="2" id="KW-1133">Transmembrane helix</keyword>
<dbReference type="EMBL" id="BAABHM010000043">
    <property type="protein sequence ID" value="GAA4726320.1"/>
    <property type="molecule type" value="Genomic_DNA"/>
</dbReference>
<keyword evidence="5" id="KW-1185">Reference proteome</keyword>
<reference evidence="5" key="1">
    <citation type="journal article" date="2019" name="Int. J. Syst. Evol. Microbiol.">
        <title>The Global Catalogue of Microorganisms (GCM) 10K type strain sequencing project: providing services to taxonomists for standard genome sequencing and annotation.</title>
        <authorList>
            <consortium name="The Broad Institute Genomics Platform"/>
            <consortium name="The Broad Institute Genome Sequencing Center for Infectious Disease"/>
            <person name="Wu L."/>
            <person name="Ma J."/>
        </authorList>
    </citation>
    <scope>NUCLEOTIDE SEQUENCE [LARGE SCALE GENOMIC DNA]</scope>
    <source>
        <strain evidence="5">JCM 17975</strain>
    </source>
</reference>
<sequence>MTQPDGWQSPYDPPQPYQQGPNVPPPYQEQRPEAPQSPYHQAPYQQQPAPQQPYGPTTPYQPGAQQYPPSMYAAYGYAATPPKNGLGVWSLVLGIVSIVMLFTCLVGFLAAIPALITGYMSRRAHREGLANNGGMALAGIITGWVTVGLTLLLTVLLVALGLSGELD</sequence>
<organism evidence="4 5">
    <name type="scientific">Promicromonospora umidemergens</name>
    <dbReference type="NCBI Taxonomy" id="629679"/>
    <lineage>
        <taxon>Bacteria</taxon>
        <taxon>Bacillati</taxon>
        <taxon>Actinomycetota</taxon>
        <taxon>Actinomycetes</taxon>
        <taxon>Micrococcales</taxon>
        <taxon>Promicromonosporaceae</taxon>
        <taxon>Promicromonospora</taxon>
    </lineage>
</organism>
<accession>A0ABP8YEM6</accession>
<keyword evidence="2" id="KW-0472">Membrane</keyword>
<feature type="transmembrane region" description="Helical" evidence="2">
    <location>
        <begin position="91"/>
        <end position="116"/>
    </location>
</feature>
<name>A0ABP8YEM6_9MICO</name>
<dbReference type="RefSeq" id="WP_253877362.1">
    <property type="nucleotide sequence ID" value="NZ_BAABHM010000043.1"/>
</dbReference>
<evidence type="ECO:0000313" key="5">
    <source>
        <dbReference type="Proteomes" id="UP001500843"/>
    </source>
</evidence>
<dbReference type="Pfam" id="PF13828">
    <property type="entry name" value="DUF4190"/>
    <property type="match status" value="1"/>
</dbReference>
<comment type="caution">
    <text evidence="4">The sequence shown here is derived from an EMBL/GenBank/DDBJ whole genome shotgun (WGS) entry which is preliminary data.</text>
</comment>
<evidence type="ECO:0000256" key="1">
    <source>
        <dbReference type="SAM" id="MobiDB-lite"/>
    </source>
</evidence>
<protein>
    <recommendedName>
        <fullName evidence="3">DUF4190 domain-containing protein</fullName>
    </recommendedName>
</protein>
<evidence type="ECO:0000313" key="4">
    <source>
        <dbReference type="EMBL" id="GAA4726320.1"/>
    </source>
</evidence>
<feature type="compositionally biased region" description="Pro residues" evidence="1">
    <location>
        <begin position="11"/>
        <end position="27"/>
    </location>
</feature>
<feature type="domain" description="DUF4190" evidence="3">
    <location>
        <begin position="86"/>
        <end position="153"/>
    </location>
</feature>
<feature type="region of interest" description="Disordered" evidence="1">
    <location>
        <begin position="1"/>
        <end position="62"/>
    </location>
</feature>
<dbReference type="InterPro" id="IPR025241">
    <property type="entry name" value="DUF4190"/>
</dbReference>